<keyword evidence="3" id="KW-1185">Reference proteome</keyword>
<evidence type="ECO:0000256" key="1">
    <source>
        <dbReference type="SAM" id="MobiDB-lite"/>
    </source>
</evidence>
<sequence>MHHIANSDAPALALDDLIHSMSPSPTPLPLPPEPSSSTYSHPQFAAASSHLDTASIMDTAVLSPRISSPEPFEYSELESLRVRMQEYALSPNATEAELAALVRSSVIGRAKSPEPVYLQGITPGLSTSPPPVPGTACFASGDDRPPRLPTRYAAPGTAGRKRTLAV</sequence>
<proteinExistence type="predicted"/>
<evidence type="ECO:0000313" key="3">
    <source>
        <dbReference type="Proteomes" id="UP000193067"/>
    </source>
</evidence>
<protein>
    <submittedName>
        <fullName evidence="2">Uncharacterized protein</fullName>
    </submittedName>
</protein>
<accession>A0A1Y2IW67</accession>
<dbReference type="STRING" id="1353009.A0A1Y2IW67"/>
<evidence type="ECO:0000313" key="2">
    <source>
        <dbReference type="EMBL" id="OSD04461.1"/>
    </source>
</evidence>
<gene>
    <name evidence="2" type="ORF">PYCCODRAFT_98720</name>
</gene>
<name>A0A1Y2IW67_TRAC3</name>
<dbReference type="AlphaFoldDB" id="A0A1Y2IW67"/>
<feature type="region of interest" description="Disordered" evidence="1">
    <location>
        <begin position="122"/>
        <end position="166"/>
    </location>
</feature>
<feature type="compositionally biased region" description="Pro residues" evidence="1">
    <location>
        <begin position="24"/>
        <end position="34"/>
    </location>
</feature>
<dbReference type="Proteomes" id="UP000193067">
    <property type="component" value="Unassembled WGS sequence"/>
</dbReference>
<dbReference type="EMBL" id="KZ084096">
    <property type="protein sequence ID" value="OSD04461.1"/>
    <property type="molecule type" value="Genomic_DNA"/>
</dbReference>
<feature type="region of interest" description="Disordered" evidence="1">
    <location>
        <begin position="18"/>
        <end position="43"/>
    </location>
</feature>
<dbReference type="OrthoDB" id="2143914at2759"/>
<reference evidence="2 3" key="1">
    <citation type="journal article" date="2015" name="Biotechnol. Biofuels">
        <title>Enhanced degradation of softwood versus hardwood by the white-rot fungus Pycnoporus coccineus.</title>
        <authorList>
            <person name="Couturier M."/>
            <person name="Navarro D."/>
            <person name="Chevret D."/>
            <person name="Henrissat B."/>
            <person name="Piumi F."/>
            <person name="Ruiz-Duenas F.J."/>
            <person name="Martinez A.T."/>
            <person name="Grigoriev I.V."/>
            <person name="Riley R."/>
            <person name="Lipzen A."/>
            <person name="Berrin J.G."/>
            <person name="Master E.R."/>
            <person name="Rosso M.N."/>
        </authorList>
    </citation>
    <scope>NUCLEOTIDE SEQUENCE [LARGE SCALE GENOMIC DNA]</scope>
    <source>
        <strain evidence="2 3">BRFM310</strain>
    </source>
</reference>
<organism evidence="2 3">
    <name type="scientific">Trametes coccinea (strain BRFM310)</name>
    <name type="common">Pycnoporus coccineus</name>
    <dbReference type="NCBI Taxonomy" id="1353009"/>
    <lineage>
        <taxon>Eukaryota</taxon>
        <taxon>Fungi</taxon>
        <taxon>Dikarya</taxon>
        <taxon>Basidiomycota</taxon>
        <taxon>Agaricomycotina</taxon>
        <taxon>Agaricomycetes</taxon>
        <taxon>Polyporales</taxon>
        <taxon>Polyporaceae</taxon>
        <taxon>Trametes</taxon>
    </lineage>
</organism>